<dbReference type="Proteomes" id="UP000828390">
    <property type="component" value="Unassembled WGS sequence"/>
</dbReference>
<dbReference type="CDD" id="cd00051">
    <property type="entry name" value="EFh"/>
    <property type="match status" value="1"/>
</dbReference>
<proteinExistence type="predicted"/>
<dbReference type="GO" id="GO:0005509">
    <property type="term" value="F:calcium ion binding"/>
    <property type="evidence" value="ECO:0007669"/>
    <property type="project" value="InterPro"/>
</dbReference>
<evidence type="ECO:0000313" key="4">
    <source>
        <dbReference type="Proteomes" id="UP000828390"/>
    </source>
</evidence>
<protein>
    <recommendedName>
        <fullName evidence="2">EF-hand domain-containing protein</fullName>
    </recommendedName>
</protein>
<evidence type="ECO:0000313" key="3">
    <source>
        <dbReference type="EMBL" id="KAH3830175.1"/>
    </source>
</evidence>
<reference evidence="3" key="2">
    <citation type="submission" date="2020-11" db="EMBL/GenBank/DDBJ databases">
        <authorList>
            <person name="McCartney M.A."/>
            <person name="Auch B."/>
            <person name="Kono T."/>
            <person name="Mallez S."/>
            <person name="Becker A."/>
            <person name="Gohl D.M."/>
            <person name="Silverstein K.A.T."/>
            <person name="Koren S."/>
            <person name="Bechman K.B."/>
            <person name="Herman A."/>
            <person name="Abrahante J.E."/>
            <person name="Garbe J."/>
        </authorList>
    </citation>
    <scope>NUCLEOTIDE SEQUENCE</scope>
    <source>
        <strain evidence="3">Duluth1</strain>
        <tissue evidence="3">Whole animal</tissue>
    </source>
</reference>
<reference evidence="3" key="1">
    <citation type="journal article" date="2019" name="bioRxiv">
        <title>The Genome of the Zebra Mussel, Dreissena polymorpha: A Resource for Invasive Species Research.</title>
        <authorList>
            <person name="McCartney M.A."/>
            <person name="Auch B."/>
            <person name="Kono T."/>
            <person name="Mallez S."/>
            <person name="Zhang Y."/>
            <person name="Obille A."/>
            <person name="Becker A."/>
            <person name="Abrahante J.E."/>
            <person name="Garbe J."/>
            <person name="Badalamenti J.P."/>
            <person name="Herman A."/>
            <person name="Mangelson H."/>
            <person name="Liachko I."/>
            <person name="Sullivan S."/>
            <person name="Sone E.D."/>
            <person name="Koren S."/>
            <person name="Silverstein K.A.T."/>
            <person name="Beckman K.B."/>
            <person name="Gohl D.M."/>
        </authorList>
    </citation>
    <scope>NUCLEOTIDE SEQUENCE</scope>
    <source>
        <strain evidence="3">Duluth1</strain>
        <tissue evidence="3">Whole animal</tissue>
    </source>
</reference>
<gene>
    <name evidence="3" type="ORF">DPMN_103414</name>
</gene>
<name>A0A9D4H9Q7_DREPO</name>
<dbReference type="EMBL" id="JAIWYP010000004">
    <property type="protein sequence ID" value="KAH3830175.1"/>
    <property type="molecule type" value="Genomic_DNA"/>
</dbReference>
<sequence length="204" mass="22666">MGSPMPGTSRGPASVLKELFEELADENGRITSAKLRSHVVSLGLEFTDEEIREMLEIADTSGKGAIDYKGFVELVRENADHLTALESSGIDLKREITMLLKELTVVKKQTEINNQNDTMVSAQKKNDDRLRTQPNYTSNGEKDADVVTGSAVKEQCIVEPSEPGENKNKETTDNYSGNEDQTLRKKQILQKTNIKHLVNNENST</sequence>
<accession>A0A9D4H9Q7</accession>
<dbReference type="OrthoDB" id="26525at2759"/>
<dbReference type="InterPro" id="IPR002048">
    <property type="entry name" value="EF_hand_dom"/>
</dbReference>
<dbReference type="AlphaFoldDB" id="A0A9D4H9Q7"/>
<organism evidence="3 4">
    <name type="scientific">Dreissena polymorpha</name>
    <name type="common">Zebra mussel</name>
    <name type="synonym">Mytilus polymorpha</name>
    <dbReference type="NCBI Taxonomy" id="45954"/>
    <lineage>
        <taxon>Eukaryota</taxon>
        <taxon>Metazoa</taxon>
        <taxon>Spiralia</taxon>
        <taxon>Lophotrochozoa</taxon>
        <taxon>Mollusca</taxon>
        <taxon>Bivalvia</taxon>
        <taxon>Autobranchia</taxon>
        <taxon>Heteroconchia</taxon>
        <taxon>Euheterodonta</taxon>
        <taxon>Imparidentia</taxon>
        <taxon>Neoheterodontei</taxon>
        <taxon>Myida</taxon>
        <taxon>Dreissenoidea</taxon>
        <taxon>Dreissenidae</taxon>
        <taxon>Dreissena</taxon>
    </lineage>
</organism>
<dbReference type="InterPro" id="IPR011992">
    <property type="entry name" value="EF-hand-dom_pair"/>
</dbReference>
<keyword evidence="4" id="KW-1185">Reference proteome</keyword>
<comment type="caution">
    <text evidence="3">The sequence shown here is derived from an EMBL/GenBank/DDBJ whole genome shotgun (WGS) entry which is preliminary data.</text>
</comment>
<dbReference type="PROSITE" id="PS50222">
    <property type="entry name" value="EF_HAND_2"/>
    <property type="match status" value="1"/>
</dbReference>
<dbReference type="Gene3D" id="1.10.238.10">
    <property type="entry name" value="EF-hand"/>
    <property type="match status" value="1"/>
</dbReference>
<feature type="domain" description="EF-hand" evidence="2">
    <location>
        <begin position="46"/>
        <end position="81"/>
    </location>
</feature>
<evidence type="ECO:0000256" key="1">
    <source>
        <dbReference type="SAM" id="MobiDB-lite"/>
    </source>
</evidence>
<feature type="region of interest" description="Disordered" evidence="1">
    <location>
        <begin position="119"/>
        <end position="192"/>
    </location>
</feature>
<dbReference type="Pfam" id="PF13833">
    <property type="entry name" value="EF-hand_8"/>
    <property type="match status" value="1"/>
</dbReference>
<evidence type="ECO:0000259" key="2">
    <source>
        <dbReference type="PROSITE" id="PS50222"/>
    </source>
</evidence>
<dbReference type="SUPFAM" id="SSF47473">
    <property type="entry name" value="EF-hand"/>
    <property type="match status" value="1"/>
</dbReference>